<gene>
    <name evidence="1" type="ORF">SVUK_LOCUS10736</name>
</gene>
<evidence type="ECO:0000313" key="2">
    <source>
        <dbReference type="Proteomes" id="UP000270094"/>
    </source>
</evidence>
<reference evidence="1 2" key="1">
    <citation type="submission" date="2018-11" db="EMBL/GenBank/DDBJ databases">
        <authorList>
            <consortium name="Pathogen Informatics"/>
        </authorList>
    </citation>
    <scope>NUCLEOTIDE SEQUENCE [LARGE SCALE GENOMIC DNA]</scope>
</reference>
<sequence length="143" mass="15515">MLRSLLVSWSKAWQPGKGCRFIWNVAYMVESGADDAAATNSTNNRSDVCVAVSRCSASARAMPRQRAYPTCTSLRLPPADLVSSLRQSASALSPAQLASLSIPSSFVHSPHTSFKLTFSRPDAIISYRVPAAISLSCFFLLMR</sequence>
<proteinExistence type="predicted"/>
<accession>A0A3P7L9D3</accession>
<dbReference type="EMBL" id="UYYB01095768">
    <property type="protein sequence ID" value="VDM75738.1"/>
    <property type="molecule type" value="Genomic_DNA"/>
</dbReference>
<protein>
    <submittedName>
        <fullName evidence="1">Uncharacterized protein</fullName>
    </submittedName>
</protein>
<organism evidence="1 2">
    <name type="scientific">Strongylus vulgaris</name>
    <name type="common">Blood worm</name>
    <dbReference type="NCBI Taxonomy" id="40348"/>
    <lineage>
        <taxon>Eukaryota</taxon>
        <taxon>Metazoa</taxon>
        <taxon>Ecdysozoa</taxon>
        <taxon>Nematoda</taxon>
        <taxon>Chromadorea</taxon>
        <taxon>Rhabditida</taxon>
        <taxon>Rhabditina</taxon>
        <taxon>Rhabditomorpha</taxon>
        <taxon>Strongyloidea</taxon>
        <taxon>Strongylidae</taxon>
        <taxon>Strongylus</taxon>
    </lineage>
</organism>
<keyword evidence="2" id="KW-1185">Reference proteome</keyword>
<dbReference type="AlphaFoldDB" id="A0A3P7L9D3"/>
<dbReference type="Proteomes" id="UP000270094">
    <property type="component" value="Unassembled WGS sequence"/>
</dbReference>
<evidence type="ECO:0000313" key="1">
    <source>
        <dbReference type="EMBL" id="VDM75738.1"/>
    </source>
</evidence>
<name>A0A3P7L9D3_STRVU</name>